<evidence type="ECO:0000256" key="4">
    <source>
        <dbReference type="ARBA" id="ARBA00004651"/>
    </source>
</evidence>
<dbReference type="CDD" id="cd16917">
    <property type="entry name" value="HATPase_UhpB-NarQ-NarX-like"/>
    <property type="match status" value="1"/>
</dbReference>
<dbReference type="EC" id="2.7.13.3" evidence="5"/>
<feature type="transmembrane region" description="Helical" evidence="23">
    <location>
        <begin position="53"/>
        <end position="73"/>
    </location>
</feature>
<dbReference type="Pfam" id="PF07730">
    <property type="entry name" value="HisKA_3"/>
    <property type="match status" value="1"/>
</dbReference>
<dbReference type="InterPro" id="IPR005467">
    <property type="entry name" value="His_kinase_dom"/>
</dbReference>
<evidence type="ECO:0000256" key="20">
    <source>
        <dbReference type="ARBA" id="ARBA00030800"/>
    </source>
</evidence>
<keyword evidence="14 23" id="KW-1133">Transmembrane helix</keyword>
<dbReference type="PROSITE" id="PS50109">
    <property type="entry name" value="HIS_KIN"/>
    <property type="match status" value="1"/>
</dbReference>
<feature type="transmembrane region" description="Helical" evidence="23">
    <location>
        <begin position="131"/>
        <end position="151"/>
    </location>
</feature>
<dbReference type="GO" id="GO:0046872">
    <property type="term" value="F:metal ion binding"/>
    <property type="evidence" value="ECO:0007669"/>
    <property type="project" value="UniProtKB-KW"/>
</dbReference>
<keyword evidence="17" id="KW-0411">Iron-sulfur</keyword>
<keyword evidence="16" id="KW-0902">Two-component regulatory system</keyword>
<dbReference type="Gene3D" id="3.30.565.10">
    <property type="entry name" value="Histidine kinase-like ATPase, C-terminal domain"/>
    <property type="match status" value="1"/>
</dbReference>
<keyword evidence="26" id="KW-1185">Reference proteome</keyword>
<keyword evidence="15" id="KW-0408">Iron</keyword>
<comment type="catalytic activity">
    <reaction evidence="1">
        <text>ATP + protein L-histidine = ADP + protein N-phospho-L-histidine.</text>
        <dbReference type="EC" id="2.7.13.3"/>
    </reaction>
</comment>
<evidence type="ECO:0000256" key="1">
    <source>
        <dbReference type="ARBA" id="ARBA00000085"/>
    </source>
</evidence>
<name>A0A022L4P0_9MICO</name>
<keyword evidence="13 25" id="KW-0418">Kinase</keyword>
<keyword evidence="18 23" id="KW-0472">Membrane</keyword>
<evidence type="ECO:0000256" key="22">
    <source>
        <dbReference type="SAM" id="MobiDB-lite"/>
    </source>
</evidence>
<dbReference type="SMART" id="SM00387">
    <property type="entry name" value="HATPase_c"/>
    <property type="match status" value="1"/>
</dbReference>
<dbReference type="RefSeq" id="WP_017822321.1">
    <property type="nucleotide sequence ID" value="NZ_AORC01000003.1"/>
</dbReference>
<dbReference type="Gene3D" id="1.20.5.1930">
    <property type="match status" value="1"/>
</dbReference>
<evidence type="ECO:0000256" key="15">
    <source>
        <dbReference type="ARBA" id="ARBA00023004"/>
    </source>
</evidence>
<reference evidence="25 26" key="1">
    <citation type="journal article" date="2013" name="Genome Announc.">
        <title>Draft genome sequence of an Actinobacterium, Brachybacterium muris strain UCD-AY4.</title>
        <authorList>
            <person name="Lo J.R."/>
            <person name="Lang J.M."/>
            <person name="Darling A.E."/>
            <person name="Eisen J.A."/>
            <person name="Coil D.A."/>
        </authorList>
    </citation>
    <scope>NUCLEOTIDE SEQUENCE [LARGE SCALE GENOMIC DNA]</scope>
    <source>
        <strain evidence="25 26">UCD-AY4</strain>
    </source>
</reference>
<dbReference type="STRING" id="1249481.D641_0103025"/>
<feature type="transmembrane region" description="Helical" evidence="23">
    <location>
        <begin position="158"/>
        <end position="179"/>
    </location>
</feature>
<evidence type="ECO:0000256" key="12">
    <source>
        <dbReference type="ARBA" id="ARBA00022723"/>
    </source>
</evidence>
<evidence type="ECO:0000313" key="26">
    <source>
        <dbReference type="Proteomes" id="UP000019754"/>
    </source>
</evidence>
<feature type="transmembrane region" description="Helical" evidence="23">
    <location>
        <begin position="94"/>
        <end position="125"/>
    </location>
</feature>
<evidence type="ECO:0000256" key="19">
    <source>
        <dbReference type="ARBA" id="ARBA00024827"/>
    </source>
</evidence>
<dbReference type="InterPro" id="IPR003594">
    <property type="entry name" value="HATPase_dom"/>
</dbReference>
<dbReference type="GO" id="GO:0051539">
    <property type="term" value="F:4 iron, 4 sulfur cluster binding"/>
    <property type="evidence" value="ECO:0007669"/>
    <property type="project" value="UniProtKB-KW"/>
</dbReference>
<keyword evidence="7" id="KW-1003">Cell membrane</keyword>
<dbReference type="GO" id="GO:0046983">
    <property type="term" value="F:protein dimerization activity"/>
    <property type="evidence" value="ECO:0007669"/>
    <property type="project" value="InterPro"/>
</dbReference>
<evidence type="ECO:0000256" key="14">
    <source>
        <dbReference type="ARBA" id="ARBA00022989"/>
    </source>
</evidence>
<dbReference type="PRINTS" id="PR00344">
    <property type="entry name" value="BCTRLSENSOR"/>
</dbReference>
<dbReference type="GO" id="GO:0005737">
    <property type="term" value="C:cytoplasm"/>
    <property type="evidence" value="ECO:0007669"/>
    <property type="project" value="UniProtKB-SubCell"/>
</dbReference>
<dbReference type="PANTHER" id="PTHR24421:SF37">
    <property type="entry name" value="SENSOR HISTIDINE KINASE NARS"/>
    <property type="match status" value="1"/>
</dbReference>
<evidence type="ECO:0000259" key="24">
    <source>
        <dbReference type="PROSITE" id="PS50109"/>
    </source>
</evidence>
<evidence type="ECO:0000313" key="25">
    <source>
        <dbReference type="EMBL" id="EYT50792.1"/>
    </source>
</evidence>
<feature type="region of interest" description="Disordered" evidence="22">
    <location>
        <begin position="428"/>
        <end position="460"/>
    </location>
</feature>
<comment type="subcellular location">
    <subcellularLocation>
        <location evidence="4">Cell membrane</location>
        <topology evidence="4">Multi-pass membrane protein</topology>
    </subcellularLocation>
    <subcellularLocation>
        <location evidence="3">Cytoplasm</location>
    </subcellularLocation>
</comment>
<dbReference type="AlphaFoldDB" id="A0A022L4P0"/>
<evidence type="ECO:0000256" key="18">
    <source>
        <dbReference type="ARBA" id="ARBA00023136"/>
    </source>
</evidence>
<dbReference type="GO" id="GO:0000155">
    <property type="term" value="F:phosphorelay sensor kinase activity"/>
    <property type="evidence" value="ECO:0007669"/>
    <property type="project" value="InterPro"/>
</dbReference>
<evidence type="ECO:0000256" key="16">
    <source>
        <dbReference type="ARBA" id="ARBA00023012"/>
    </source>
</evidence>
<evidence type="ECO:0000256" key="9">
    <source>
        <dbReference type="ARBA" id="ARBA00022490"/>
    </source>
</evidence>
<organism evidence="25 26">
    <name type="scientific">Brachybacterium muris UCD-AY4</name>
    <dbReference type="NCBI Taxonomy" id="1249481"/>
    <lineage>
        <taxon>Bacteria</taxon>
        <taxon>Bacillati</taxon>
        <taxon>Actinomycetota</taxon>
        <taxon>Actinomycetes</taxon>
        <taxon>Micrococcales</taxon>
        <taxon>Dermabacteraceae</taxon>
        <taxon>Brachybacterium</taxon>
    </lineage>
</organism>
<evidence type="ECO:0000256" key="11">
    <source>
        <dbReference type="ARBA" id="ARBA00022692"/>
    </source>
</evidence>
<dbReference type="SUPFAM" id="SSF55874">
    <property type="entry name" value="ATPase domain of HSP90 chaperone/DNA topoisomerase II/histidine kinase"/>
    <property type="match status" value="1"/>
</dbReference>
<proteinExistence type="predicted"/>
<dbReference type="EMBL" id="AORC01000003">
    <property type="protein sequence ID" value="EYT50792.1"/>
    <property type="molecule type" value="Genomic_DNA"/>
</dbReference>
<evidence type="ECO:0000256" key="10">
    <source>
        <dbReference type="ARBA" id="ARBA00022679"/>
    </source>
</evidence>
<dbReference type="HOGENOM" id="CLU_000445_20_15_11"/>
<keyword evidence="12" id="KW-0479">Metal-binding</keyword>
<dbReference type="PANTHER" id="PTHR24421">
    <property type="entry name" value="NITRATE/NITRITE SENSOR PROTEIN NARX-RELATED"/>
    <property type="match status" value="1"/>
</dbReference>
<dbReference type="InterPro" id="IPR017205">
    <property type="entry name" value="Sig_transdc_His_kinase_ChrS"/>
</dbReference>
<keyword evidence="21" id="KW-0175">Coiled coil</keyword>
<dbReference type="PIRSF" id="PIRSF037434">
    <property type="entry name" value="STHK_ChrS"/>
    <property type="match status" value="1"/>
</dbReference>
<evidence type="ECO:0000256" key="23">
    <source>
        <dbReference type="SAM" id="Phobius"/>
    </source>
</evidence>
<feature type="compositionally biased region" description="Low complexity" evidence="22">
    <location>
        <begin position="435"/>
        <end position="445"/>
    </location>
</feature>
<dbReference type="InterPro" id="IPR036890">
    <property type="entry name" value="HATPase_C_sf"/>
</dbReference>
<evidence type="ECO:0000256" key="8">
    <source>
        <dbReference type="ARBA" id="ARBA00022485"/>
    </source>
</evidence>
<evidence type="ECO:0000256" key="5">
    <source>
        <dbReference type="ARBA" id="ARBA00012438"/>
    </source>
</evidence>
<comment type="function">
    <text evidence="19">Member of the two-component regulatory system NreB/NreC involved in the control of dissimilatory nitrate/nitrite reduction in response to oxygen. NreB functions as a direct oxygen sensor histidine kinase which is autophosphorylated, in the absence of oxygen, probably at the conserved histidine residue, and transfers its phosphate group probably to a conserved aspartate residue of NreC. NreB/NreC activates the expression of the nitrate (narGHJI) and nitrite (nir) reductase operons, as well as the putative nitrate transporter gene narT.</text>
</comment>
<sequence length="460" mass="49129">MSLIQSPLHGPERAGRPAAGLTVRAMEVGRHVIAAALTVIGVLRALADGVAPAVAIVAGLTILGWHAAGSVIASSPAPDGSATRRIDPRTAWPVWWLLGLSLVWVAAVAVSPEFVWLAFLLWLLAGHLLSLWWGLAFALAVLGVVAVAPVLHHGTTTWANVIGPLIGGVFAFGISHGYLQLLREAAERERLLASLTRAHREMAQLQDELALEQRRSGAIDERHRLSRDIHDTVAQGLSSIRLLSHAESQRTADPEAARTLARVERLAQDSLVDVRRIVAALLPAQLEDDALTGALHQLLDRFADETGMQVALHDDGEVPKLPSEVEVALLRTAQSALGNVRRHSGGTRVAVSLTGAGESVRLDVRDDGTGFDVGRWEALGRTETSGDGPERTDGSASFGLRFMRQRLRELGGDLEVESAPGEGTAISAHLPHVPPARTGTAPAAPWGRDSGDWTMTEEMR</sequence>
<evidence type="ECO:0000256" key="17">
    <source>
        <dbReference type="ARBA" id="ARBA00023014"/>
    </source>
</evidence>
<dbReference type="InterPro" id="IPR004358">
    <property type="entry name" value="Sig_transdc_His_kin-like_C"/>
</dbReference>
<evidence type="ECO:0000256" key="21">
    <source>
        <dbReference type="SAM" id="Coils"/>
    </source>
</evidence>
<keyword evidence="10" id="KW-0808">Transferase</keyword>
<dbReference type="GO" id="GO:0005886">
    <property type="term" value="C:plasma membrane"/>
    <property type="evidence" value="ECO:0007669"/>
    <property type="project" value="UniProtKB-SubCell"/>
</dbReference>
<dbReference type="Pfam" id="PF02518">
    <property type="entry name" value="HATPase_c"/>
    <property type="match status" value="1"/>
</dbReference>
<protein>
    <recommendedName>
        <fullName evidence="6">Oxygen sensor histidine kinase NreB</fullName>
        <ecNumber evidence="5">2.7.13.3</ecNumber>
    </recommendedName>
    <alternativeName>
        <fullName evidence="20">Nitrogen regulation protein B</fullName>
    </alternativeName>
</protein>
<gene>
    <name evidence="25" type="ORF">D641_0103025</name>
</gene>
<evidence type="ECO:0000256" key="13">
    <source>
        <dbReference type="ARBA" id="ARBA00022777"/>
    </source>
</evidence>
<evidence type="ECO:0000256" key="6">
    <source>
        <dbReference type="ARBA" id="ARBA00017322"/>
    </source>
</evidence>
<comment type="caution">
    <text evidence="25">The sequence shown here is derived from an EMBL/GenBank/DDBJ whole genome shotgun (WGS) entry which is preliminary data.</text>
</comment>
<dbReference type="InterPro" id="IPR050482">
    <property type="entry name" value="Sensor_HK_TwoCompSys"/>
</dbReference>
<evidence type="ECO:0000256" key="3">
    <source>
        <dbReference type="ARBA" id="ARBA00004496"/>
    </source>
</evidence>
<dbReference type="InterPro" id="IPR011712">
    <property type="entry name" value="Sig_transdc_His_kin_sub3_dim/P"/>
</dbReference>
<dbReference type="Proteomes" id="UP000019754">
    <property type="component" value="Unassembled WGS sequence"/>
</dbReference>
<comment type="cofactor">
    <cofactor evidence="2">
        <name>[4Fe-4S] cluster</name>
        <dbReference type="ChEBI" id="CHEBI:49883"/>
    </cofactor>
</comment>
<feature type="transmembrane region" description="Helical" evidence="23">
    <location>
        <begin position="28"/>
        <end position="47"/>
    </location>
</feature>
<accession>A0A022L4P0</accession>
<evidence type="ECO:0000256" key="7">
    <source>
        <dbReference type="ARBA" id="ARBA00022475"/>
    </source>
</evidence>
<dbReference type="OrthoDB" id="144293at2"/>
<feature type="coiled-coil region" evidence="21">
    <location>
        <begin position="188"/>
        <end position="215"/>
    </location>
</feature>
<feature type="domain" description="Histidine kinase" evidence="24">
    <location>
        <begin position="224"/>
        <end position="434"/>
    </location>
</feature>
<keyword evidence="9" id="KW-0963">Cytoplasm</keyword>
<keyword evidence="8" id="KW-0004">4Fe-4S</keyword>
<keyword evidence="11 23" id="KW-0812">Transmembrane</keyword>
<evidence type="ECO:0000256" key="2">
    <source>
        <dbReference type="ARBA" id="ARBA00001966"/>
    </source>
</evidence>